<evidence type="ECO:0000256" key="2">
    <source>
        <dbReference type="SAM" id="SignalP"/>
    </source>
</evidence>
<organism evidence="3 4">
    <name type="scientific">Ramlibacter albus</name>
    <dbReference type="NCBI Taxonomy" id="2079448"/>
    <lineage>
        <taxon>Bacteria</taxon>
        <taxon>Pseudomonadati</taxon>
        <taxon>Pseudomonadota</taxon>
        <taxon>Betaproteobacteria</taxon>
        <taxon>Burkholderiales</taxon>
        <taxon>Comamonadaceae</taxon>
        <taxon>Ramlibacter</taxon>
    </lineage>
</organism>
<dbReference type="NCBIfam" id="TIGR03696">
    <property type="entry name" value="Rhs_assc_core"/>
    <property type="match status" value="1"/>
</dbReference>
<feature type="compositionally biased region" description="Polar residues" evidence="1">
    <location>
        <begin position="543"/>
        <end position="554"/>
    </location>
</feature>
<gene>
    <name evidence="3" type="ORF">H8R02_29855</name>
</gene>
<dbReference type="Gene3D" id="2.180.10.10">
    <property type="entry name" value="RHS repeat-associated core"/>
    <property type="match status" value="1"/>
</dbReference>
<feature type="signal peptide" evidence="2">
    <location>
        <begin position="1"/>
        <end position="24"/>
    </location>
</feature>
<evidence type="ECO:0008006" key="5">
    <source>
        <dbReference type="Google" id="ProtNLM"/>
    </source>
</evidence>
<reference evidence="3" key="1">
    <citation type="submission" date="2020-08" db="EMBL/GenBank/DDBJ databases">
        <title>Ramlibacter sp. GTP1 16S ribosomal RNA gene genome sequencing and assembly.</title>
        <authorList>
            <person name="Kang M."/>
        </authorList>
    </citation>
    <scope>NUCLEOTIDE SEQUENCE</scope>
    <source>
        <strain evidence="3">GTP1</strain>
    </source>
</reference>
<evidence type="ECO:0000313" key="3">
    <source>
        <dbReference type="EMBL" id="MBC5768703.1"/>
    </source>
</evidence>
<feature type="chain" id="PRO_5037954693" description="RHS repeat-associated core domain-containing protein" evidence="2">
    <location>
        <begin position="25"/>
        <end position="630"/>
    </location>
</feature>
<keyword evidence="2" id="KW-0732">Signal</keyword>
<dbReference type="Proteomes" id="UP000596827">
    <property type="component" value="Unassembled WGS sequence"/>
</dbReference>
<dbReference type="EMBL" id="JACORU010000023">
    <property type="protein sequence ID" value="MBC5768703.1"/>
    <property type="molecule type" value="Genomic_DNA"/>
</dbReference>
<accession>A0A923MFP6</accession>
<evidence type="ECO:0000313" key="4">
    <source>
        <dbReference type="Proteomes" id="UP000596827"/>
    </source>
</evidence>
<keyword evidence="4" id="KW-1185">Reference proteome</keyword>
<dbReference type="RefSeq" id="WP_187085647.1">
    <property type="nucleotide sequence ID" value="NZ_JACORU010000023.1"/>
</dbReference>
<dbReference type="PANTHER" id="PTHR32305">
    <property type="match status" value="1"/>
</dbReference>
<comment type="caution">
    <text evidence="3">The sequence shown here is derived from an EMBL/GenBank/DDBJ whole genome shotgun (WGS) entry which is preliminary data.</text>
</comment>
<dbReference type="InterPro" id="IPR022385">
    <property type="entry name" value="Rhs_assc_core"/>
</dbReference>
<name>A0A923MFP6_9BURK</name>
<sequence>MPLRSSIAAACVLLATGLMLPAHAQFSSTISFQYEHDDVKSITYVSGLKVTYRRTFGRIVGIDVQLPGRKAPTPFVTNLKHTPLAQPSKWSWFNGDTATRTFDLDGRLTSTEFSAYEYDAASRIVGLRQDLWATRSVTTGTTTVPELYKLPVRWTAGYDQRNRLTVFSRAGAESKFTYDPNGNRLSAVETQGSDVDLEGAFDQPGFTQGTAQSTNIESGSNRLLGFTQTTVTTRNGQPVAASTATVRYTLDKSGALVSDGLRTFEYDDANNLAQVVIARGGEAARIRYRYNGEGQRVFRSEPEAEQTLPNEDTLGSGFVNWLRKNFGWLFTKGPTRGIGQVFVYADPVLPAWALLGEYDTGSAQGRGTTEYIWLPTERGDPIPIGLYRNGKLYAVHTDHLGTPRLITNADNQPVWQWPYSAFGNNKPTGVLATSTMDGRTVVRATKPPVEYNLRFPGQYWDEESNLAYNARRWFRPGDGRYTQFDPIGLAGGFNGYAYAENSPLTKNDPNGLQAVLPGSGGLPLPLPSPSSGRNGGGYDPRTDTYSPASGTGSSLPRWLQDFIEWCTESRGRGERGATGGSSGKGTNNPYKHCRNHPTDPDKILCKDHQTGKTVEKKKPADWPGDETKQK</sequence>
<feature type="region of interest" description="Disordered" evidence="1">
    <location>
        <begin position="569"/>
        <end position="630"/>
    </location>
</feature>
<proteinExistence type="predicted"/>
<protein>
    <recommendedName>
        <fullName evidence="5">RHS repeat-associated core domain-containing protein</fullName>
    </recommendedName>
</protein>
<evidence type="ECO:0000256" key="1">
    <source>
        <dbReference type="SAM" id="MobiDB-lite"/>
    </source>
</evidence>
<dbReference type="AlphaFoldDB" id="A0A923MFP6"/>
<dbReference type="InterPro" id="IPR050708">
    <property type="entry name" value="T6SS_VgrG/RHS"/>
</dbReference>
<feature type="compositionally biased region" description="Basic and acidic residues" evidence="1">
    <location>
        <begin position="596"/>
        <end position="630"/>
    </location>
</feature>
<feature type="region of interest" description="Disordered" evidence="1">
    <location>
        <begin position="508"/>
        <end position="555"/>
    </location>
</feature>
<dbReference type="PANTHER" id="PTHR32305:SF15">
    <property type="entry name" value="PROTEIN RHSA-RELATED"/>
    <property type="match status" value="1"/>
</dbReference>